<gene>
    <name evidence="5" type="ORF">GCM10007049_30810</name>
</gene>
<protein>
    <recommendedName>
        <fullName evidence="4">VWFA domain-containing protein</fullName>
    </recommendedName>
</protein>
<keyword evidence="2" id="KW-0479">Metal-binding</keyword>
<evidence type="ECO:0000313" key="5">
    <source>
        <dbReference type="EMBL" id="GGZ35226.1"/>
    </source>
</evidence>
<dbReference type="InterPro" id="IPR008922">
    <property type="entry name" value="Di-copper_centre_dom_sf"/>
</dbReference>
<dbReference type="InterPro" id="IPR036465">
    <property type="entry name" value="vWFA_dom_sf"/>
</dbReference>
<reference evidence="5" key="2">
    <citation type="submission" date="2020-09" db="EMBL/GenBank/DDBJ databases">
        <authorList>
            <person name="Sun Q."/>
            <person name="Kim S."/>
        </authorList>
    </citation>
    <scope>NUCLEOTIDE SEQUENCE</scope>
    <source>
        <strain evidence="5">KCTC 12368</strain>
    </source>
</reference>
<keyword evidence="3" id="KW-0186">Copper</keyword>
<name>A0A918UUM2_9BACT</name>
<evidence type="ECO:0000256" key="2">
    <source>
        <dbReference type="ARBA" id="ARBA00022723"/>
    </source>
</evidence>
<dbReference type="SUPFAM" id="SSF53300">
    <property type="entry name" value="vWA-like"/>
    <property type="match status" value="1"/>
</dbReference>
<dbReference type="Proteomes" id="UP000619457">
    <property type="component" value="Unassembled WGS sequence"/>
</dbReference>
<dbReference type="SMART" id="SM00327">
    <property type="entry name" value="VWA"/>
    <property type="match status" value="1"/>
</dbReference>
<comment type="similarity">
    <text evidence="1">Belongs to the tyrosinase family.</text>
</comment>
<comment type="caution">
    <text evidence="5">The sequence shown here is derived from an EMBL/GenBank/DDBJ whole genome shotgun (WGS) entry which is preliminary data.</text>
</comment>
<dbReference type="Pfam" id="PF00264">
    <property type="entry name" value="Tyrosinase"/>
    <property type="match status" value="1"/>
</dbReference>
<dbReference type="EMBL" id="BMWX01000005">
    <property type="protein sequence ID" value="GGZ35226.1"/>
    <property type="molecule type" value="Genomic_DNA"/>
</dbReference>
<evidence type="ECO:0000256" key="3">
    <source>
        <dbReference type="ARBA" id="ARBA00023008"/>
    </source>
</evidence>
<keyword evidence="6" id="KW-1185">Reference proteome</keyword>
<evidence type="ECO:0000313" key="6">
    <source>
        <dbReference type="Proteomes" id="UP000619457"/>
    </source>
</evidence>
<dbReference type="Gene3D" id="3.40.50.410">
    <property type="entry name" value="von Willebrand factor, type A domain"/>
    <property type="match status" value="1"/>
</dbReference>
<reference evidence="5" key="1">
    <citation type="journal article" date="2014" name="Int. J. Syst. Evol. Microbiol.">
        <title>Complete genome sequence of Corynebacterium casei LMG S-19264T (=DSM 44701T), isolated from a smear-ripened cheese.</title>
        <authorList>
            <consortium name="US DOE Joint Genome Institute (JGI-PGF)"/>
            <person name="Walter F."/>
            <person name="Albersmeier A."/>
            <person name="Kalinowski J."/>
            <person name="Ruckert C."/>
        </authorList>
    </citation>
    <scope>NUCLEOTIDE SEQUENCE</scope>
    <source>
        <strain evidence="5">KCTC 12368</strain>
    </source>
</reference>
<organism evidence="5 6">
    <name type="scientific">Echinicola pacifica</name>
    <dbReference type="NCBI Taxonomy" id="346377"/>
    <lineage>
        <taxon>Bacteria</taxon>
        <taxon>Pseudomonadati</taxon>
        <taxon>Bacteroidota</taxon>
        <taxon>Cytophagia</taxon>
        <taxon>Cytophagales</taxon>
        <taxon>Cyclobacteriaceae</taxon>
        <taxon>Echinicola</taxon>
    </lineage>
</organism>
<dbReference type="PANTHER" id="PTHR11474">
    <property type="entry name" value="TYROSINASE FAMILY MEMBER"/>
    <property type="match status" value="1"/>
</dbReference>
<dbReference type="PRINTS" id="PR00092">
    <property type="entry name" value="TYROSINASE"/>
</dbReference>
<dbReference type="InterPro" id="IPR002035">
    <property type="entry name" value="VWF_A"/>
</dbReference>
<accession>A0A918UUM2</accession>
<dbReference type="RefSeq" id="WP_018475457.1">
    <property type="nucleotide sequence ID" value="NZ_BMWX01000005.1"/>
</dbReference>
<dbReference type="GO" id="GO:0046872">
    <property type="term" value="F:metal ion binding"/>
    <property type="evidence" value="ECO:0007669"/>
    <property type="project" value="UniProtKB-KW"/>
</dbReference>
<dbReference type="SUPFAM" id="SSF48056">
    <property type="entry name" value="Di-copper centre-containing domain"/>
    <property type="match status" value="1"/>
</dbReference>
<evidence type="ECO:0000259" key="4">
    <source>
        <dbReference type="PROSITE" id="PS50234"/>
    </source>
</evidence>
<dbReference type="InterPro" id="IPR002227">
    <property type="entry name" value="Tyrosinase_Cu-bd"/>
</dbReference>
<feature type="domain" description="VWFA" evidence="4">
    <location>
        <begin position="372"/>
        <end position="580"/>
    </location>
</feature>
<dbReference type="Gene3D" id="1.10.1280.10">
    <property type="entry name" value="Di-copper center containing domain from catechol oxidase"/>
    <property type="match status" value="1"/>
</dbReference>
<dbReference type="PROSITE" id="PS00498">
    <property type="entry name" value="TYROSINASE_2"/>
    <property type="match status" value="1"/>
</dbReference>
<sequence>MQGSKAVVLLNFCAKIRQIAKPKNVICKHDLKLNKLLTNKFLIMGVRKNAKFLTALEREDFVKACVLMKADIVNPGAPASEQYSKWDESVALHLMIQQGLAGGLSVNFGHGGSGAYSFYSWHRYYLYQFEQQLQSYVPGVMVPYWDWTDPSSIMTDTFLGPDGGTGTVVQTGYFAESAPGTGSNTTASPAWWPAGLSGWTLHSSFGSFWDGGLKRSIGSVSGLPSASAVSAALALTTYSAFQNAVESGSGLPSGHNQMHNGMHIWIGGHMGDPTASPFDPFFYLHHCNIDRLWAMWQVDGHDTVYPSSGGDNQHHRTDLMYPWVGTTAGYGTSSSISSSIPMPDYSALGPQSNEDTLDYRNAFGYTYDCISVIGIGLDRTGSMNGLTPDPMVVTNPDVTKWEAAKRGVSAFLQDCETVQDSGTIYVTGGVKTFRSSGGNQFDNVFTSPGYGLIKQGTSFSKASFDSSIAAMSPGGGTPLADALLDVENTLVDPVFGGIPADERRYLAMLTDGILTSGAAMSTISAGSLDRTVIFGMGFGNGAAVDYATIADMVSKGQSIPTTQVFHGENAGTIDKFYSNALAAAIGFTSVFDPVLELFEGEHAHLNYYATSADDALLITCQGMDFSSKNWSYVLKSPSGDILYGDHQHNGHESCNHCCPLPIVTNRVSNGRLTLVVQRDHASKHCWVGKWQLMIAYKTRDMDKMMMPVIGELIFPVSAGLIRGNQYNRLLTKTKQRQASRNMIAISRNSLDTRAVGTNSNDREACNVVVNIYARTNLKLDIGSKTSILKTGCALDVNLVASSNLGMVEIESTFARLISPSFDINKIISQDEILKLKHKAEKYKRYSNKYDPAIEIARRLRDQENKSLIVDKEVIFKRQKGQTWTLDAGKVETPGVQHIGIMVTGVYHPQYKDLTADHCCDDKHNHAESFTRILNYSIAVK</sequence>
<evidence type="ECO:0000256" key="1">
    <source>
        <dbReference type="ARBA" id="ARBA00009928"/>
    </source>
</evidence>
<dbReference type="PANTHER" id="PTHR11474:SF126">
    <property type="entry name" value="TYROSINASE-LIKE PROTEIN TYR-1-RELATED"/>
    <property type="match status" value="1"/>
</dbReference>
<dbReference type="InterPro" id="IPR050316">
    <property type="entry name" value="Tyrosinase/Hemocyanin"/>
</dbReference>
<dbReference type="GO" id="GO:0016491">
    <property type="term" value="F:oxidoreductase activity"/>
    <property type="evidence" value="ECO:0007669"/>
    <property type="project" value="InterPro"/>
</dbReference>
<dbReference type="PROSITE" id="PS50234">
    <property type="entry name" value="VWFA"/>
    <property type="match status" value="1"/>
</dbReference>
<proteinExistence type="inferred from homology"/>
<dbReference type="AlphaFoldDB" id="A0A918UUM2"/>